<dbReference type="InterPro" id="IPR036388">
    <property type="entry name" value="WH-like_DNA-bd_sf"/>
</dbReference>
<dbReference type="GO" id="GO:0120230">
    <property type="term" value="F:recombinase activator activity"/>
    <property type="evidence" value="ECO:0007669"/>
    <property type="project" value="TreeGrafter"/>
</dbReference>
<dbReference type="PANTHER" id="PTHR15938">
    <property type="entry name" value="TBP-1 INTERACTING PROTEIN"/>
    <property type="match status" value="1"/>
</dbReference>
<dbReference type="AlphaFoldDB" id="A0A813EGQ0"/>
<keyword evidence="3" id="KW-0233">DNA recombination</keyword>
<organism evidence="9 10">
    <name type="scientific">Polarella glacialis</name>
    <name type="common">Dinoflagellate</name>
    <dbReference type="NCBI Taxonomy" id="89957"/>
    <lineage>
        <taxon>Eukaryota</taxon>
        <taxon>Sar</taxon>
        <taxon>Alveolata</taxon>
        <taxon>Dinophyceae</taxon>
        <taxon>Suessiales</taxon>
        <taxon>Suessiaceae</taxon>
        <taxon>Polarella</taxon>
    </lineage>
</organism>
<feature type="region of interest" description="Disordered" evidence="7">
    <location>
        <begin position="100"/>
        <end position="185"/>
    </location>
</feature>
<dbReference type="OMA" id="NFKMATA"/>
<evidence type="ECO:0000256" key="4">
    <source>
        <dbReference type="ARBA" id="ARBA00023242"/>
    </source>
</evidence>
<dbReference type="GO" id="GO:0120231">
    <property type="term" value="C:DNA recombinase auxiliary factor complex"/>
    <property type="evidence" value="ECO:0007669"/>
    <property type="project" value="TreeGrafter"/>
</dbReference>
<comment type="subcellular location">
    <subcellularLocation>
        <location evidence="1">Nucleus</location>
    </subcellularLocation>
</comment>
<evidence type="ECO:0000256" key="7">
    <source>
        <dbReference type="SAM" id="MobiDB-lite"/>
    </source>
</evidence>
<evidence type="ECO:0000313" key="10">
    <source>
        <dbReference type="Proteomes" id="UP000654075"/>
    </source>
</evidence>
<feature type="compositionally biased region" description="Low complexity" evidence="7">
    <location>
        <begin position="165"/>
        <end position="185"/>
    </location>
</feature>
<evidence type="ECO:0000313" key="9">
    <source>
        <dbReference type="EMBL" id="CAE8596813.1"/>
    </source>
</evidence>
<dbReference type="OrthoDB" id="272266at2759"/>
<accession>A0A813EGQ0</accession>
<dbReference type="GO" id="GO:0003690">
    <property type="term" value="F:double-stranded DNA binding"/>
    <property type="evidence" value="ECO:0007669"/>
    <property type="project" value="TreeGrafter"/>
</dbReference>
<reference evidence="9" key="1">
    <citation type="submission" date="2021-02" db="EMBL/GenBank/DDBJ databases">
        <authorList>
            <person name="Dougan E. K."/>
            <person name="Rhodes N."/>
            <person name="Thang M."/>
            <person name="Chan C."/>
        </authorList>
    </citation>
    <scope>NUCLEOTIDE SEQUENCE</scope>
</reference>
<feature type="region of interest" description="Disordered" evidence="7">
    <location>
        <begin position="1"/>
        <end position="58"/>
    </location>
</feature>
<evidence type="ECO:0000256" key="1">
    <source>
        <dbReference type="ARBA" id="ARBA00004123"/>
    </source>
</evidence>
<feature type="compositionally biased region" description="Low complexity" evidence="7">
    <location>
        <begin position="25"/>
        <end position="37"/>
    </location>
</feature>
<keyword evidence="5" id="KW-0469">Meiosis</keyword>
<keyword evidence="4" id="KW-0539">Nucleus</keyword>
<keyword evidence="10" id="KW-1185">Reference proteome</keyword>
<evidence type="ECO:0000259" key="8">
    <source>
        <dbReference type="Pfam" id="PF07106"/>
    </source>
</evidence>
<gene>
    <name evidence="9" type="ORF">PGLA1383_LOCUS15273</name>
</gene>
<dbReference type="Pfam" id="PF07106">
    <property type="entry name" value="WHD_TBPIP"/>
    <property type="match status" value="1"/>
</dbReference>
<keyword evidence="6" id="KW-0175">Coiled coil</keyword>
<dbReference type="GO" id="GO:0010774">
    <property type="term" value="P:meiotic strand invasion involved in reciprocal meiotic recombination"/>
    <property type="evidence" value="ECO:0007669"/>
    <property type="project" value="TreeGrafter"/>
</dbReference>
<dbReference type="GO" id="GO:0000794">
    <property type="term" value="C:condensed nuclear chromosome"/>
    <property type="evidence" value="ECO:0007669"/>
    <property type="project" value="TreeGrafter"/>
</dbReference>
<dbReference type="GO" id="GO:0000709">
    <property type="term" value="P:meiotic joint molecule formation"/>
    <property type="evidence" value="ECO:0007669"/>
    <property type="project" value="TreeGrafter"/>
</dbReference>
<dbReference type="GO" id="GO:0007129">
    <property type="term" value="P:homologous chromosome pairing at meiosis"/>
    <property type="evidence" value="ECO:0007669"/>
    <property type="project" value="TreeGrafter"/>
</dbReference>
<sequence length="428" mass="43378">MSAVDILSDDDDDEMICAAPPAPAPAAQQQQQHPAGADGLLPAASAPVEPAALPTAPPAGLRSVVVASMDLADSSDDEVLTAPTLPAATAVQGVPVQPAAAADLADSSDDEVLTAPAPSSSAPPPDESVPNNSNNSNNCTSRGPAAGKRPAPPSATPGPEAAEVPAAKQPKLQPAASNGNGNGPAAAAAAAAAAGKKGVAPAAVTKGAPAAVAKLSKDEMETKVLEYMRQQNRPYNSQNVFDNLHGVVPKAGVQTMLDTLCGGGQINVKEYGKIKVYLAAQASCGEGGGGEEAAALQAEADAASAEVRELRSGAEELRRKVGELRGRFAATAEASAAEKGAAEFESRVAQMQAAAEAGGCVKVDEQEVARTEEYFRKVHGCWRHRKRLCLDALKAVGEGSGARLDALLESYGVDTDEDCGQIMPIEGS</sequence>
<dbReference type="Proteomes" id="UP000654075">
    <property type="component" value="Unassembled WGS sequence"/>
</dbReference>
<comment type="similarity">
    <text evidence="2">Belongs to the HOP2 family.</text>
</comment>
<evidence type="ECO:0000256" key="3">
    <source>
        <dbReference type="ARBA" id="ARBA00023172"/>
    </source>
</evidence>
<feature type="coiled-coil region" evidence="6">
    <location>
        <begin position="293"/>
        <end position="327"/>
    </location>
</feature>
<dbReference type="Gene3D" id="1.10.10.10">
    <property type="entry name" value="Winged helix-like DNA-binding domain superfamily/Winged helix DNA-binding domain"/>
    <property type="match status" value="1"/>
</dbReference>
<feature type="domain" description="Homologous-pairing protein 2 winged helix" evidence="8">
    <location>
        <begin position="220"/>
        <end position="279"/>
    </location>
</feature>
<protein>
    <recommendedName>
        <fullName evidence="8">Homologous-pairing protein 2 winged helix domain-containing protein</fullName>
    </recommendedName>
</protein>
<dbReference type="InterPro" id="IPR010776">
    <property type="entry name" value="Hop2_WH_dom"/>
</dbReference>
<dbReference type="EMBL" id="CAJNNV010008935">
    <property type="protein sequence ID" value="CAE8596813.1"/>
    <property type="molecule type" value="Genomic_DNA"/>
</dbReference>
<evidence type="ECO:0000256" key="2">
    <source>
        <dbReference type="ARBA" id="ARBA00007922"/>
    </source>
</evidence>
<evidence type="ECO:0000256" key="5">
    <source>
        <dbReference type="ARBA" id="ARBA00023254"/>
    </source>
</evidence>
<name>A0A813EGQ0_POLGL</name>
<feature type="compositionally biased region" description="Low complexity" evidence="7">
    <location>
        <begin position="131"/>
        <end position="149"/>
    </location>
</feature>
<proteinExistence type="inferred from homology"/>
<dbReference type="PANTHER" id="PTHR15938:SF0">
    <property type="entry name" value="HOMOLOGOUS-PAIRING PROTEIN 2 HOMOLOG"/>
    <property type="match status" value="1"/>
</dbReference>
<comment type="caution">
    <text evidence="9">The sequence shown here is derived from an EMBL/GenBank/DDBJ whole genome shotgun (WGS) entry which is preliminary data.</text>
</comment>
<evidence type="ECO:0000256" key="6">
    <source>
        <dbReference type="SAM" id="Coils"/>
    </source>
</evidence>